<dbReference type="Pfam" id="PF00303">
    <property type="entry name" value="Thymidylat_synt"/>
    <property type="match status" value="1"/>
</dbReference>
<evidence type="ECO:0000256" key="14">
    <source>
        <dbReference type="ARBA" id="ARBA00048873"/>
    </source>
</evidence>
<evidence type="ECO:0000256" key="18">
    <source>
        <dbReference type="SAM" id="MobiDB-lite"/>
    </source>
</evidence>
<dbReference type="PIRSF" id="PIRSF000389">
    <property type="entry name" value="DHFR-TS"/>
    <property type="match status" value="1"/>
</dbReference>
<dbReference type="PROSITE" id="PS00091">
    <property type="entry name" value="THYMIDYLATE_SYNTHASE"/>
    <property type="match status" value="1"/>
</dbReference>
<dbReference type="AlphaFoldDB" id="A0A4D9D1L8"/>
<dbReference type="InterPro" id="IPR000398">
    <property type="entry name" value="Thymidylate_synthase"/>
</dbReference>
<name>A0A4D9D1L8_9STRA</name>
<dbReference type="Proteomes" id="UP000355283">
    <property type="component" value="Unassembled WGS sequence"/>
</dbReference>
<dbReference type="Pfam" id="PF00186">
    <property type="entry name" value="DHFR_1"/>
    <property type="match status" value="1"/>
</dbReference>
<evidence type="ECO:0000256" key="7">
    <source>
        <dbReference type="ARBA" id="ARBA00022679"/>
    </source>
</evidence>
<comment type="similarity">
    <text evidence="2 15">In the C-terminal section; belongs to the thymidylate synthase family.</text>
</comment>
<evidence type="ECO:0000256" key="11">
    <source>
        <dbReference type="ARBA" id="ARBA00023268"/>
    </source>
</evidence>
<organism evidence="20 21">
    <name type="scientific">Nannochloropsis salina CCMP1776</name>
    <dbReference type="NCBI Taxonomy" id="1027361"/>
    <lineage>
        <taxon>Eukaryota</taxon>
        <taxon>Sar</taxon>
        <taxon>Stramenopiles</taxon>
        <taxon>Ochrophyta</taxon>
        <taxon>Eustigmatophyceae</taxon>
        <taxon>Eustigmatales</taxon>
        <taxon>Monodopsidaceae</taxon>
        <taxon>Microchloropsis</taxon>
        <taxon>Microchloropsis salina</taxon>
    </lineage>
</organism>
<evidence type="ECO:0000313" key="20">
    <source>
        <dbReference type="EMBL" id="TFJ84864.1"/>
    </source>
</evidence>
<evidence type="ECO:0000313" key="21">
    <source>
        <dbReference type="Proteomes" id="UP000355283"/>
    </source>
</evidence>
<dbReference type="GO" id="GO:0006730">
    <property type="term" value="P:one-carbon metabolic process"/>
    <property type="evidence" value="ECO:0007669"/>
    <property type="project" value="UniProtKB-KW"/>
</dbReference>
<dbReference type="GO" id="GO:0004146">
    <property type="term" value="F:dihydrofolate reductase activity"/>
    <property type="evidence" value="ECO:0007669"/>
    <property type="project" value="UniProtKB-EC"/>
</dbReference>
<keyword evidence="8 15" id="KW-0545">Nucleotide biosynthesis</keyword>
<dbReference type="Gene3D" id="3.40.430.10">
    <property type="entry name" value="Dihydrofolate Reductase, subunit A"/>
    <property type="match status" value="1"/>
</dbReference>
<dbReference type="EMBL" id="SDOX01000017">
    <property type="protein sequence ID" value="TFJ84864.1"/>
    <property type="molecule type" value="Genomic_DNA"/>
</dbReference>
<dbReference type="PROSITE" id="PS51330">
    <property type="entry name" value="DHFR_2"/>
    <property type="match status" value="1"/>
</dbReference>
<dbReference type="GO" id="GO:0006231">
    <property type="term" value="P:dTMP biosynthetic process"/>
    <property type="evidence" value="ECO:0007669"/>
    <property type="project" value="InterPro"/>
</dbReference>
<dbReference type="GO" id="GO:0005829">
    <property type="term" value="C:cytosol"/>
    <property type="evidence" value="ECO:0007669"/>
    <property type="project" value="TreeGrafter"/>
</dbReference>
<dbReference type="SUPFAM" id="SSF55831">
    <property type="entry name" value="Thymidylate synthase/dCMP hydroxymethylase"/>
    <property type="match status" value="1"/>
</dbReference>
<dbReference type="GO" id="GO:0046654">
    <property type="term" value="P:tetrahydrofolate biosynthetic process"/>
    <property type="evidence" value="ECO:0007669"/>
    <property type="project" value="UniProtKB-UniPathway"/>
</dbReference>
<evidence type="ECO:0000256" key="4">
    <source>
        <dbReference type="ARBA" id="ARBA00019798"/>
    </source>
</evidence>
<dbReference type="PANTHER" id="PTHR11548">
    <property type="entry name" value="THYMIDYLATE SYNTHASE 1"/>
    <property type="match status" value="1"/>
</dbReference>
<dbReference type="GO" id="GO:0005739">
    <property type="term" value="C:mitochondrion"/>
    <property type="evidence" value="ECO:0007669"/>
    <property type="project" value="TreeGrafter"/>
</dbReference>
<dbReference type="GO" id="GO:0004799">
    <property type="term" value="F:thymidylate synthase activity"/>
    <property type="evidence" value="ECO:0007669"/>
    <property type="project" value="UniProtKB-EC"/>
</dbReference>
<evidence type="ECO:0000256" key="16">
    <source>
        <dbReference type="PIRSR" id="PIRSR000389-1"/>
    </source>
</evidence>
<evidence type="ECO:0000256" key="5">
    <source>
        <dbReference type="ARBA" id="ARBA00022563"/>
    </source>
</evidence>
<evidence type="ECO:0000256" key="15">
    <source>
        <dbReference type="PIRNR" id="PIRNR000389"/>
    </source>
</evidence>
<evidence type="ECO:0000259" key="19">
    <source>
        <dbReference type="PROSITE" id="PS51330"/>
    </source>
</evidence>
<evidence type="ECO:0000256" key="12">
    <source>
        <dbReference type="ARBA" id="ARBA00025154"/>
    </source>
</evidence>
<evidence type="ECO:0000256" key="8">
    <source>
        <dbReference type="ARBA" id="ARBA00022727"/>
    </source>
</evidence>
<keyword evidence="21" id="KW-1185">Reference proteome</keyword>
<dbReference type="InterPro" id="IPR036926">
    <property type="entry name" value="Thymidate_synth/dCMP_Mease_sf"/>
</dbReference>
<evidence type="ECO:0000256" key="17">
    <source>
        <dbReference type="PROSITE-ProRule" id="PRU10016"/>
    </source>
</evidence>
<proteinExistence type="inferred from homology"/>
<dbReference type="PANTHER" id="PTHR11548:SF2">
    <property type="entry name" value="THYMIDYLATE SYNTHASE"/>
    <property type="match status" value="1"/>
</dbReference>
<dbReference type="Gene3D" id="3.30.572.10">
    <property type="entry name" value="Thymidylate synthase/dCMP hydroxymethylase domain"/>
    <property type="match status" value="1"/>
</dbReference>
<evidence type="ECO:0000256" key="2">
    <source>
        <dbReference type="ARBA" id="ARBA00006900"/>
    </source>
</evidence>
<comment type="caution">
    <text evidence="20">The sequence shown here is derived from an EMBL/GenBank/DDBJ whole genome shotgun (WGS) entry which is preliminary data.</text>
</comment>
<dbReference type="CDD" id="cd00209">
    <property type="entry name" value="DHFR"/>
    <property type="match status" value="1"/>
</dbReference>
<dbReference type="OrthoDB" id="766at2759"/>
<dbReference type="FunFam" id="3.30.572.10:FF:000002">
    <property type="entry name" value="Possible thymidylate synthase"/>
    <property type="match status" value="1"/>
</dbReference>
<dbReference type="InterPro" id="IPR045097">
    <property type="entry name" value="Thymidate_synth/dCMP_Mease"/>
</dbReference>
<dbReference type="InterPro" id="IPR017925">
    <property type="entry name" value="DHFR_CS"/>
</dbReference>
<evidence type="ECO:0000256" key="13">
    <source>
        <dbReference type="ARBA" id="ARBA00047344"/>
    </source>
</evidence>
<comment type="catalytic activity">
    <reaction evidence="14">
        <text>(6S)-5,6,7,8-tetrahydrofolate + NADP(+) = 7,8-dihydrofolate + NADPH + H(+)</text>
        <dbReference type="Rhea" id="RHEA:15009"/>
        <dbReference type="ChEBI" id="CHEBI:15378"/>
        <dbReference type="ChEBI" id="CHEBI:57451"/>
        <dbReference type="ChEBI" id="CHEBI:57453"/>
        <dbReference type="ChEBI" id="CHEBI:57783"/>
        <dbReference type="ChEBI" id="CHEBI:58349"/>
        <dbReference type="EC" id="1.5.1.3"/>
    </reaction>
</comment>
<dbReference type="InterPro" id="IPR001796">
    <property type="entry name" value="DHFR_dom"/>
</dbReference>
<comment type="similarity">
    <text evidence="3 15">In the N-terminal section; belongs to the dihydrofolate reductase family.</text>
</comment>
<evidence type="ECO:0000256" key="6">
    <source>
        <dbReference type="ARBA" id="ARBA00022603"/>
    </source>
</evidence>
<accession>A0A4D9D1L8</accession>
<dbReference type="CDD" id="cd00351">
    <property type="entry name" value="TS_Pyrimidine_HMase"/>
    <property type="match status" value="1"/>
</dbReference>
<feature type="domain" description="DHFR" evidence="19">
    <location>
        <begin position="27"/>
        <end position="214"/>
    </location>
</feature>
<dbReference type="PRINTS" id="PR00108">
    <property type="entry name" value="THYMDSNTHASE"/>
</dbReference>
<feature type="active site" evidence="16 17">
    <location>
        <position position="407"/>
    </location>
</feature>
<dbReference type="InterPro" id="IPR020940">
    <property type="entry name" value="Thymidylate_synthase_AS"/>
</dbReference>
<evidence type="ECO:0000256" key="3">
    <source>
        <dbReference type="ARBA" id="ARBA00010176"/>
    </source>
</evidence>
<reference evidence="20 21" key="1">
    <citation type="submission" date="2019-01" db="EMBL/GenBank/DDBJ databases">
        <title>Nuclear Genome Assembly of the Microalgal Biofuel strain Nannochloropsis salina CCMP1776.</title>
        <authorList>
            <person name="Hovde B."/>
        </authorList>
    </citation>
    <scope>NUCLEOTIDE SEQUENCE [LARGE SCALE GENOMIC DNA]</scope>
    <source>
        <strain evidence="20 21">CCMP1776</strain>
    </source>
</reference>
<gene>
    <name evidence="20" type="ORF">NSK_003896</name>
</gene>
<keyword evidence="9" id="KW-0521">NADP</keyword>
<dbReference type="InterPro" id="IPR012262">
    <property type="entry name" value="DHFR-TS"/>
</dbReference>
<keyword evidence="7 15" id="KW-0808">Transferase</keyword>
<dbReference type="NCBIfam" id="TIGR03284">
    <property type="entry name" value="thym_sym"/>
    <property type="match status" value="1"/>
</dbReference>
<keyword evidence="11" id="KW-0511">Multifunctional enzyme</keyword>
<evidence type="ECO:0000256" key="10">
    <source>
        <dbReference type="ARBA" id="ARBA00023002"/>
    </source>
</evidence>
<evidence type="ECO:0000256" key="9">
    <source>
        <dbReference type="ARBA" id="ARBA00022857"/>
    </source>
</evidence>
<comment type="catalytic activity">
    <reaction evidence="13">
        <text>dUMP + (6R)-5,10-methylene-5,6,7,8-tetrahydrofolate = 7,8-dihydrofolate + dTMP</text>
        <dbReference type="Rhea" id="RHEA:12104"/>
        <dbReference type="ChEBI" id="CHEBI:15636"/>
        <dbReference type="ChEBI" id="CHEBI:57451"/>
        <dbReference type="ChEBI" id="CHEBI:63528"/>
        <dbReference type="ChEBI" id="CHEBI:246422"/>
        <dbReference type="EC" id="2.1.1.45"/>
    </reaction>
</comment>
<comment type="function">
    <text evidence="12">Bifunctional enzyme. Involved in de novo dTMP biosynthesis. Key enzyme in folate metabolism. Catalyzes an essential reaction for de novo glycine and purine synthesis, DNA precursor synthesis, and for the conversion of dUMP to dTMP.</text>
</comment>
<dbReference type="SUPFAM" id="SSF53597">
    <property type="entry name" value="Dihydrofolate reductase-like"/>
    <property type="match status" value="1"/>
</dbReference>
<sequence length="525" mass="57972">MPSTAAAAAMSTSAAAAATGKTEALRGFTIVVAATAKTFGIGKAGQLPWNLPQDMEHFKRLTACTSVPDKINAVIMGRRTWQSIPEKFRPLRNRLNVVLSRNPGIREQLNLPQGVRVATSLKAALALLAHGNDASVVEKVFVIGGAAVYREAVISEACEAIEFTSIEEKRGATPLFADCDAHFPVIPATEYCLVSSTPVLSQNALRFRFQRYERLDRGPSADSPVGGGPSKVSGAAGNQEEAQYLRLVQEIIEHGKRRGDRTQTGTLSKFGAQLRFSLRDETFPLLTTKRVFWRGVAEELLWFISGSTDANYLKEKKIGIWDGNSSREYLDKLGLSHREEGDLGPVYGFQWRHFGAEYSDMHADYTGKGIDQLARAITTIKDNPEDRRIIVSAWNPADLGKMALPPCHMFCQFYVADGELSCQMYQRSADMGLGVPFNIASYALLTRLVAQVCGLKAGEFIHTIGDAHVYLNHVDALKEQLTRTPRSFPKLRINPAKKHIDSFTFEDFTIEGYLPHESLKMKMAV</sequence>
<protein>
    <recommendedName>
        <fullName evidence="4 15">Bifunctional dihydrofolate reductase-thymidylate synthase</fullName>
    </recommendedName>
</protein>
<dbReference type="InterPro" id="IPR023451">
    <property type="entry name" value="Thymidate_synth/dCMP_Mease_dom"/>
</dbReference>
<evidence type="ECO:0000256" key="1">
    <source>
        <dbReference type="ARBA" id="ARBA00004903"/>
    </source>
</evidence>
<comment type="pathway">
    <text evidence="1 15">Cofactor biosynthesis; tetrahydrofolate biosynthesis; 5,6,7,8-tetrahydrofolate from 7,8-dihydrofolate: step 1/1.</text>
</comment>
<dbReference type="NCBIfam" id="NF002497">
    <property type="entry name" value="PRK01827.1-3"/>
    <property type="match status" value="1"/>
</dbReference>
<dbReference type="InterPro" id="IPR024072">
    <property type="entry name" value="DHFR-like_dom_sf"/>
</dbReference>
<keyword evidence="10 15" id="KW-0560">Oxidoreductase</keyword>
<dbReference type="PROSITE" id="PS00075">
    <property type="entry name" value="DHFR_1"/>
    <property type="match status" value="1"/>
</dbReference>
<dbReference type="GO" id="GO:0032259">
    <property type="term" value="P:methylation"/>
    <property type="evidence" value="ECO:0007669"/>
    <property type="project" value="UniProtKB-KW"/>
</dbReference>
<dbReference type="HAMAP" id="MF_00008">
    <property type="entry name" value="Thymidy_synth_bact"/>
    <property type="match status" value="1"/>
</dbReference>
<keyword evidence="6 15" id="KW-0489">Methyltransferase</keyword>
<keyword evidence="5 15" id="KW-0554">One-carbon metabolism</keyword>
<feature type="region of interest" description="Disordered" evidence="18">
    <location>
        <begin position="217"/>
        <end position="236"/>
    </location>
</feature>
<dbReference type="UniPathway" id="UPA00077">
    <property type="reaction ID" value="UER00158"/>
</dbReference>